<dbReference type="OrthoDB" id="1749059at2759"/>
<gene>
    <name evidence="1" type="ORF">E6C27_scaffold138G00910</name>
</gene>
<dbReference type="AlphaFoldDB" id="A0A5A7VHW1"/>
<comment type="caution">
    <text evidence="1">The sequence shown here is derived from an EMBL/GenBank/DDBJ whole genome shotgun (WGS) entry which is preliminary data.</text>
</comment>
<keyword evidence="1" id="KW-0645">Protease</keyword>
<sequence length="128" mass="14746">MVDGFDPKAYKLIAKASYDFTTRTELKRVKIFDERHRLSPTQKKLQKQGYPIPILRVEVGYKSSEPILIIENTEDSLKVKQQELFFTRPENNQPEEEVDVASCFQVTIEEAFGHEPIRGNGEQRTASS</sequence>
<protein>
    <submittedName>
        <fullName evidence="1">Gag protease polyprotein</fullName>
    </submittedName>
</protein>
<keyword evidence="1" id="KW-0378">Hydrolase</keyword>
<dbReference type="GO" id="GO:0006508">
    <property type="term" value="P:proteolysis"/>
    <property type="evidence" value="ECO:0007669"/>
    <property type="project" value="UniProtKB-KW"/>
</dbReference>
<evidence type="ECO:0000313" key="1">
    <source>
        <dbReference type="EMBL" id="KAA0067922.1"/>
    </source>
</evidence>
<dbReference type="GO" id="GO:0008233">
    <property type="term" value="F:peptidase activity"/>
    <property type="evidence" value="ECO:0007669"/>
    <property type="project" value="UniProtKB-KW"/>
</dbReference>
<proteinExistence type="predicted"/>
<evidence type="ECO:0000313" key="2">
    <source>
        <dbReference type="Proteomes" id="UP000321393"/>
    </source>
</evidence>
<accession>A0A5A7VHW1</accession>
<reference evidence="1 2" key="1">
    <citation type="submission" date="2019-08" db="EMBL/GenBank/DDBJ databases">
        <title>Draft genome sequences of two oriental melons (Cucumis melo L. var makuwa).</title>
        <authorList>
            <person name="Kwon S.-Y."/>
        </authorList>
    </citation>
    <scope>NUCLEOTIDE SEQUENCE [LARGE SCALE GENOMIC DNA]</scope>
    <source>
        <strain evidence="2">cv. SW 3</strain>
        <tissue evidence="1">Leaf</tissue>
    </source>
</reference>
<dbReference type="Proteomes" id="UP000321393">
    <property type="component" value="Unassembled WGS sequence"/>
</dbReference>
<dbReference type="EMBL" id="SSTE01000165">
    <property type="protein sequence ID" value="KAA0067922.1"/>
    <property type="molecule type" value="Genomic_DNA"/>
</dbReference>
<name>A0A5A7VHW1_CUCMM</name>
<organism evidence="1 2">
    <name type="scientific">Cucumis melo var. makuwa</name>
    <name type="common">Oriental melon</name>
    <dbReference type="NCBI Taxonomy" id="1194695"/>
    <lineage>
        <taxon>Eukaryota</taxon>
        <taxon>Viridiplantae</taxon>
        <taxon>Streptophyta</taxon>
        <taxon>Embryophyta</taxon>
        <taxon>Tracheophyta</taxon>
        <taxon>Spermatophyta</taxon>
        <taxon>Magnoliopsida</taxon>
        <taxon>eudicotyledons</taxon>
        <taxon>Gunneridae</taxon>
        <taxon>Pentapetalae</taxon>
        <taxon>rosids</taxon>
        <taxon>fabids</taxon>
        <taxon>Cucurbitales</taxon>
        <taxon>Cucurbitaceae</taxon>
        <taxon>Benincaseae</taxon>
        <taxon>Cucumis</taxon>
    </lineage>
</organism>